<evidence type="ECO:0000313" key="1">
    <source>
        <dbReference type="EMBL" id="KAK2068121.1"/>
    </source>
</evidence>
<sequence>MFVRWGDAPEVVAIPGLYGCTVIVLVSRCGIWLSHFWEDEIDDVRRDENVARWENGGVRALEGSSPAPFRMTPWLKQNRRIREIPGASSS</sequence>
<keyword evidence="2" id="KW-1185">Reference proteome</keyword>
<name>A0AAD9HZ27_9PEZI</name>
<evidence type="ECO:0000313" key="2">
    <source>
        <dbReference type="Proteomes" id="UP001217918"/>
    </source>
</evidence>
<gene>
    <name evidence="1" type="ORF">P8C59_002784</name>
</gene>
<dbReference type="Proteomes" id="UP001217918">
    <property type="component" value="Unassembled WGS sequence"/>
</dbReference>
<organism evidence="1 2">
    <name type="scientific">Phyllachora maydis</name>
    <dbReference type="NCBI Taxonomy" id="1825666"/>
    <lineage>
        <taxon>Eukaryota</taxon>
        <taxon>Fungi</taxon>
        <taxon>Dikarya</taxon>
        <taxon>Ascomycota</taxon>
        <taxon>Pezizomycotina</taxon>
        <taxon>Sordariomycetes</taxon>
        <taxon>Sordariomycetidae</taxon>
        <taxon>Phyllachorales</taxon>
        <taxon>Phyllachoraceae</taxon>
        <taxon>Phyllachora</taxon>
    </lineage>
</organism>
<dbReference type="AlphaFoldDB" id="A0AAD9HZ27"/>
<proteinExistence type="predicted"/>
<dbReference type="EMBL" id="JAQQPM010000002">
    <property type="protein sequence ID" value="KAK2068121.1"/>
    <property type="molecule type" value="Genomic_DNA"/>
</dbReference>
<reference evidence="1" key="1">
    <citation type="journal article" date="2023" name="Mol. Plant Microbe Interact.">
        <title>Elucidating the Obligate Nature and Biological Capacity of an Invasive Fungal Corn Pathogen.</title>
        <authorList>
            <person name="MacCready J.S."/>
            <person name="Roggenkamp E.M."/>
            <person name="Gdanetz K."/>
            <person name="Chilvers M.I."/>
        </authorList>
    </citation>
    <scope>NUCLEOTIDE SEQUENCE</scope>
    <source>
        <strain evidence="1">PM02</strain>
    </source>
</reference>
<accession>A0AAD9HZ27</accession>
<comment type="caution">
    <text evidence="1">The sequence shown here is derived from an EMBL/GenBank/DDBJ whole genome shotgun (WGS) entry which is preliminary data.</text>
</comment>
<protein>
    <submittedName>
        <fullName evidence="1">Uncharacterized protein</fullName>
    </submittedName>
</protein>